<evidence type="ECO:0000313" key="2">
    <source>
        <dbReference type="EMBL" id="KAK4441478.1"/>
    </source>
</evidence>
<comment type="caution">
    <text evidence="2">The sequence shown here is derived from an EMBL/GenBank/DDBJ whole genome shotgun (WGS) entry which is preliminary data.</text>
</comment>
<sequence>MASPTALTSISSLSLSEKTILTHTSLSTESFNYFPMAQTGVSRAAFFAAIFVVLCLISTAVKAQDSTFAPAPAPGPDAGAGVSVSCSGAVVCFTVLLSFAAVFRQ</sequence>
<feature type="transmembrane region" description="Helical" evidence="1">
    <location>
        <begin position="81"/>
        <end position="103"/>
    </location>
</feature>
<evidence type="ECO:0000313" key="3">
    <source>
        <dbReference type="Proteomes" id="UP001293254"/>
    </source>
</evidence>
<dbReference type="Proteomes" id="UP001293254">
    <property type="component" value="Unassembled WGS sequence"/>
</dbReference>
<dbReference type="AlphaFoldDB" id="A0AAE1Z4X3"/>
<keyword evidence="1" id="KW-0472">Membrane</keyword>
<proteinExistence type="predicted"/>
<keyword evidence="1" id="KW-0812">Transmembrane</keyword>
<organism evidence="2 3">
    <name type="scientific">Sesamum alatum</name>
    <dbReference type="NCBI Taxonomy" id="300844"/>
    <lineage>
        <taxon>Eukaryota</taxon>
        <taxon>Viridiplantae</taxon>
        <taxon>Streptophyta</taxon>
        <taxon>Embryophyta</taxon>
        <taxon>Tracheophyta</taxon>
        <taxon>Spermatophyta</taxon>
        <taxon>Magnoliopsida</taxon>
        <taxon>eudicotyledons</taxon>
        <taxon>Gunneridae</taxon>
        <taxon>Pentapetalae</taxon>
        <taxon>asterids</taxon>
        <taxon>lamiids</taxon>
        <taxon>Lamiales</taxon>
        <taxon>Pedaliaceae</taxon>
        <taxon>Sesamum</taxon>
    </lineage>
</organism>
<reference evidence="2" key="2">
    <citation type="journal article" date="2024" name="Plant">
        <title>Genomic evolution and insights into agronomic trait innovations of Sesamum species.</title>
        <authorList>
            <person name="Miao H."/>
            <person name="Wang L."/>
            <person name="Qu L."/>
            <person name="Liu H."/>
            <person name="Sun Y."/>
            <person name="Le M."/>
            <person name="Wang Q."/>
            <person name="Wei S."/>
            <person name="Zheng Y."/>
            <person name="Lin W."/>
            <person name="Duan Y."/>
            <person name="Cao H."/>
            <person name="Xiong S."/>
            <person name="Wang X."/>
            <person name="Wei L."/>
            <person name="Li C."/>
            <person name="Ma Q."/>
            <person name="Ju M."/>
            <person name="Zhao R."/>
            <person name="Li G."/>
            <person name="Mu C."/>
            <person name="Tian Q."/>
            <person name="Mei H."/>
            <person name="Zhang T."/>
            <person name="Gao T."/>
            <person name="Zhang H."/>
        </authorList>
    </citation>
    <scope>NUCLEOTIDE SEQUENCE</scope>
    <source>
        <strain evidence="2">3651</strain>
    </source>
</reference>
<dbReference type="PANTHER" id="PTHR33659">
    <property type="entry name" value="PROTEIN, PUTATIVE-RELATED-RELATED"/>
    <property type="match status" value="1"/>
</dbReference>
<reference evidence="2" key="1">
    <citation type="submission" date="2020-06" db="EMBL/GenBank/DDBJ databases">
        <authorList>
            <person name="Li T."/>
            <person name="Hu X."/>
            <person name="Zhang T."/>
            <person name="Song X."/>
            <person name="Zhang H."/>
            <person name="Dai N."/>
            <person name="Sheng W."/>
            <person name="Hou X."/>
            <person name="Wei L."/>
        </authorList>
    </citation>
    <scope>NUCLEOTIDE SEQUENCE</scope>
    <source>
        <strain evidence="2">3651</strain>
        <tissue evidence="2">Leaf</tissue>
    </source>
</reference>
<keyword evidence="1" id="KW-1133">Transmembrane helix</keyword>
<accession>A0AAE1Z4X3</accession>
<gene>
    <name evidence="2" type="ORF">Salat_0482700</name>
</gene>
<name>A0AAE1Z4X3_9LAMI</name>
<dbReference type="PANTHER" id="PTHR33659:SF11">
    <property type="entry name" value="TRANSMEMBRANE PROTEIN"/>
    <property type="match status" value="1"/>
</dbReference>
<dbReference type="EMBL" id="JACGWO010000001">
    <property type="protein sequence ID" value="KAK4441478.1"/>
    <property type="molecule type" value="Genomic_DNA"/>
</dbReference>
<protein>
    <submittedName>
        <fullName evidence="2">Uncharacterized protein</fullName>
    </submittedName>
</protein>
<feature type="transmembrane region" description="Helical" evidence="1">
    <location>
        <begin position="44"/>
        <end position="61"/>
    </location>
</feature>
<evidence type="ECO:0000256" key="1">
    <source>
        <dbReference type="SAM" id="Phobius"/>
    </source>
</evidence>
<keyword evidence="3" id="KW-1185">Reference proteome</keyword>